<dbReference type="InterPro" id="IPR011333">
    <property type="entry name" value="SKP1/BTB/POZ_sf"/>
</dbReference>
<evidence type="ECO:0000259" key="2">
    <source>
        <dbReference type="PROSITE" id="PS51886"/>
    </source>
</evidence>
<dbReference type="OrthoDB" id="2381294at2759"/>
<dbReference type="Gene3D" id="3.30.710.10">
    <property type="entry name" value="Potassium Channel Kv1.1, Chain A"/>
    <property type="match status" value="1"/>
</dbReference>
<accession>A0A9W4SDB5</accession>
<dbReference type="SUPFAM" id="SSF54695">
    <property type="entry name" value="POZ domain"/>
    <property type="match status" value="1"/>
</dbReference>
<dbReference type="AlphaFoldDB" id="A0A9W4SDB5"/>
<organism evidence="3 4">
    <name type="scientific">Funneliformis geosporum</name>
    <dbReference type="NCBI Taxonomy" id="1117311"/>
    <lineage>
        <taxon>Eukaryota</taxon>
        <taxon>Fungi</taxon>
        <taxon>Fungi incertae sedis</taxon>
        <taxon>Mucoromycota</taxon>
        <taxon>Glomeromycotina</taxon>
        <taxon>Glomeromycetes</taxon>
        <taxon>Glomerales</taxon>
        <taxon>Glomeraceae</taxon>
        <taxon>Funneliformis</taxon>
    </lineage>
</organism>
<dbReference type="Pfam" id="PF00651">
    <property type="entry name" value="BTB"/>
    <property type="match status" value="1"/>
</dbReference>
<dbReference type="Proteomes" id="UP001153678">
    <property type="component" value="Unassembled WGS sequence"/>
</dbReference>
<evidence type="ECO:0000313" key="3">
    <source>
        <dbReference type="EMBL" id="CAI2164874.1"/>
    </source>
</evidence>
<name>A0A9W4SDB5_9GLOM</name>
<dbReference type="PROSITE" id="PS50097">
    <property type="entry name" value="BTB"/>
    <property type="match status" value="1"/>
</dbReference>
<dbReference type="InterPro" id="IPR006571">
    <property type="entry name" value="TLDc_dom"/>
</dbReference>
<evidence type="ECO:0000313" key="4">
    <source>
        <dbReference type="Proteomes" id="UP001153678"/>
    </source>
</evidence>
<proteinExistence type="predicted"/>
<feature type="domain" description="BTB" evidence="1">
    <location>
        <begin position="53"/>
        <end position="127"/>
    </location>
</feature>
<gene>
    <name evidence="3" type="ORF">FWILDA_LOCUS1786</name>
</gene>
<keyword evidence="4" id="KW-1185">Reference proteome</keyword>
<dbReference type="InterPro" id="IPR000210">
    <property type="entry name" value="BTB/POZ_dom"/>
</dbReference>
<dbReference type="PROSITE" id="PS51886">
    <property type="entry name" value="TLDC"/>
    <property type="match status" value="1"/>
</dbReference>
<feature type="domain" description="TLDc" evidence="2">
    <location>
        <begin position="522"/>
        <end position="645"/>
    </location>
</feature>
<reference evidence="3" key="1">
    <citation type="submission" date="2022-08" db="EMBL/GenBank/DDBJ databases">
        <authorList>
            <person name="Kallberg Y."/>
            <person name="Tangrot J."/>
            <person name="Rosling A."/>
        </authorList>
    </citation>
    <scope>NUCLEOTIDE SEQUENCE</scope>
    <source>
        <strain evidence="3">Wild A</strain>
    </source>
</reference>
<evidence type="ECO:0000259" key="1">
    <source>
        <dbReference type="PROSITE" id="PS50097"/>
    </source>
</evidence>
<protein>
    <submittedName>
        <fullName evidence="3">337_t:CDS:1</fullName>
    </submittedName>
</protein>
<dbReference type="CDD" id="cd14733">
    <property type="entry name" value="BACK"/>
    <property type="match status" value="1"/>
</dbReference>
<sequence length="645" mass="75084">MVKGAKGSSTCLHAVYDTQSMKQRGTDDTIYIMNENLNLPSDCLKLSETNNSHDTIIEINDRSSGDIKIFDAQSSVLCRRCEYFKVALSEKWAKKVDDKYILKLDVSSEAFEIILRGICSGTIIFNNPSTNILMELMLASDILLLHEFFNYLRSKLDEKRNKNKEWCDEDIVSILKISYRIPSAQNLYLFCQDIFVERPLILFESPEFLSIDEELLLHILKLDVICLPEIMIFNKLIEWGIANTPDSSQIEDLGVTIKNGMQLIRFYSMSSEERDSTLNFESILPTREVQLLTSIRMNSPVEPVIFSSRFIGLIMTWIDRKDLKEDPYGGFYNPFEIRLKFRMNDRTSFYQEHNNYYNKSSNRILPTMKCHHGPSLMIMKLKTSGKIIGAYNPIDWKGDISKKANACTTESFIFSCDDRYGTNLRLSRVRDFERAISLKKVKPSGVLLNFGEDLTFEYMYKRVSCYVKNEIYDSPILDEGRYEFESWEIYRIRRTDGDPPMVINEEIRQQAQPSIKFPIETKIIDSDFFGLIATWIDEKDPVEARYTESNMPFQFTPLFRMNDETTFYNEHQNYYNKDSDGTLPTMKCHHGPSLMIMKLKNSGKIIGAYNPLNWKKDFELGYYESTKESFIFSSDDVHGMEQIIY</sequence>
<dbReference type="EMBL" id="CAMKVN010000183">
    <property type="protein sequence ID" value="CAI2164874.1"/>
    <property type="molecule type" value="Genomic_DNA"/>
</dbReference>
<comment type="caution">
    <text evidence="3">The sequence shown here is derived from an EMBL/GenBank/DDBJ whole genome shotgun (WGS) entry which is preliminary data.</text>
</comment>